<dbReference type="SUPFAM" id="SSF56112">
    <property type="entry name" value="Protein kinase-like (PK-like)"/>
    <property type="match status" value="1"/>
</dbReference>
<reference evidence="3" key="1">
    <citation type="journal article" date="2013" name="Science">
        <title>The Amborella genome and the evolution of flowering plants.</title>
        <authorList>
            <consortium name="Amborella Genome Project"/>
        </authorList>
    </citation>
    <scope>NUCLEOTIDE SEQUENCE [LARGE SCALE GENOMIC DNA]</scope>
</reference>
<dbReference type="HOGENOM" id="CLU_1763530_0_0_1"/>
<dbReference type="Proteomes" id="UP000017836">
    <property type="component" value="Unassembled WGS sequence"/>
</dbReference>
<feature type="domain" description="Protein kinase" evidence="1">
    <location>
        <begin position="1"/>
        <end position="117"/>
    </location>
</feature>
<dbReference type="AlphaFoldDB" id="U5CX13"/>
<dbReference type="EMBL" id="KI392311">
    <property type="protein sequence ID" value="ERN17876.1"/>
    <property type="molecule type" value="Genomic_DNA"/>
</dbReference>
<organism evidence="2 3">
    <name type="scientific">Amborella trichopoda</name>
    <dbReference type="NCBI Taxonomy" id="13333"/>
    <lineage>
        <taxon>Eukaryota</taxon>
        <taxon>Viridiplantae</taxon>
        <taxon>Streptophyta</taxon>
        <taxon>Embryophyta</taxon>
        <taxon>Tracheophyta</taxon>
        <taxon>Spermatophyta</taxon>
        <taxon>Magnoliopsida</taxon>
        <taxon>Amborellales</taxon>
        <taxon>Amborellaceae</taxon>
        <taxon>Amborella</taxon>
    </lineage>
</organism>
<gene>
    <name evidence="2" type="ORF">AMTR_s00047p00214590</name>
</gene>
<sequence>MTPEIFKRREQIATSDVWSLGFTVVEMAIGKVPELQEKFTGISDPGLDFLRSVSGESHHKGQRLLSCFTTLFGVCILQQTLFSGDLKHDSVILNPNQRITTFSICRGLNEKQWSETLTSCSGFDKNERNKILTSCSDFDEEQTIDTLE</sequence>
<feature type="non-terminal residue" evidence="2">
    <location>
        <position position="148"/>
    </location>
</feature>
<evidence type="ECO:0000313" key="2">
    <source>
        <dbReference type="EMBL" id="ERN17876.1"/>
    </source>
</evidence>
<dbReference type="GO" id="GO:0005524">
    <property type="term" value="F:ATP binding"/>
    <property type="evidence" value="ECO:0007669"/>
    <property type="project" value="InterPro"/>
</dbReference>
<dbReference type="GO" id="GO:0004672">
    <property type="term" value="F:protein kinase activity"/>
    <property type="evidence" value="ECO:0007669"/>
    <property type="project" value="InterPro"/>
</dbReference>
<keyword evidence="3" id="KW-1185">Reference proteome</keyword>
<proteinExistence type="predicted"/>
<protein>
    <recommendedName>
        <fullName evidence="1">Protein kinase domain-containing protein</fullName>
    </recommendedName>
</protein>
<dbReference type="PROSITE" id="PS50011">
    <property type="entry name" value="PROTEIN_KINASE_DOM"/>
    <property type="match status" value="1"/>
</dbReference>
<dbReference type="InterPro" id="IPR011009">
    <property type="entry name" value="Kinase-like_dom_sf"/>
</dbReference>
<dbReference type="Gramene" id="ERN17876">
    <property type="protein sequence ID" value="ERN17876"/>
    <property type="gene ID" value="AMTR_s00047p00214590"/>
</dbReference>
<accession>U5CX13</accession>
<evidence type="ECO:0000259" key="1">
    <source>
        <dbReference type="PROSITE" id="PS50011"/>
    </source>
</evidence>
<evidence type="ECO:0000313" key="3">
    <source>
        <dbReference type="Proteomes" id="UP000017836"/>
    </source>
</evidence>
<name>U5CX13_AMBTC</name>
<dbReference type="Gene3D" id="1.10.510.10">
    <property type="entry name" value="Transferase(Phosphotransferase) domain 1"/>
    <property type="match status" value="1"/>
</dbReference>
<dbReference type="InterPro" id="IPR000719">
    <property type="entry name" value="Prot_kinase_dom"/>
</dbReference>